<dbReference type="InterPro" id="IPR002197">
    <property type="entry name" value="HTH_Fis"/>
</dbReference>
<keyword evidence="10" id="KW-1185">Reference proteome</keyword>
<accession>A0A1I2XVX7</accession>
<dbReference type="InterPro" id="IPR025662">
    <property type="entry name" value="Sigma_54_int_dom_ATP-bd_1"/>
</dbReference>
<feature type="domain" description="PAS" evidence="8">
    <location>
        <begin position="56"/>
        <end position="99"/>
    </location>
</feature>
<dbReference type="SUPFAM" id="SSF52540">
    <property type="entry name" value="P-loop containing nucleoside triphosphate hydrolases"/>
    <property type="match status" value="1"/>
</dbReference>
<dbReference type="Pfam" id="PF02954">
    <property type="entry name" value="HTH_8"/>
    <property type="match status" value="1"/>
</dbReference>
<organism evidence="9 10">
    <name type="scientific">Desulfotruncus arcticus DSM 17038</name>
    <dbReference type="NCBI Taxonomy" id="1121424"/>
    <lineage>
        <taxon>Bacteria</taxon>
        <taxon>Bacillati</taxon>
        <taxon>Bacillota</taxon>
        <taxon>Clostridia</taxon>
        <taxon>Eubacteriales</taxon>
        <taxon>Desulfallaceae</taxon>
        <taxon>Desulfotruncus</taxon>
    </lineage>
</organism>
<evidence type="ECO:0000256" key="5">
    <source>
        <dbReference type="ARBA" id="ARBA00023163"/>
    </source>
</evidence>
<dbReference type="CDD" id="cd00130">
    <property type="entry name" value="PAS"/>
    <property type="match status" value="1"/>
</dbReference>
<dbReference type="Gene3D" id="3.40.50.300">
    <property type="entry name" value="P-loop containing nucleotide triphosphate hydrolases"/>
    <property type="match status" value="1"/>
</dbReference>
<gene>
    <name evidence="9" type="ORF">SAMN05660649_04130</name>
</gene>
<dbReference type="CDD" id="cd00009">
    <property type="entry name" value="AAA"/>
    <property type="match status" value="1"/>
</dbReference>
<keyword evidence="4 9" id="KW-0238">DNA-binding</keyword>
<dbReference type="Gene3D" id="1.10.10.60">
    <property type="entry name" value="Homeodomain-like"/>
    <property type="match status" value="1"/>
</dbReference>
<evidence type="ECO:0000256" key="4">
    <source>
        <dbReference type="ARBA" id="ARBA00023125"/>
    </source>
</evidence>
<evidence type="ECO:0000256" key="2">
    <source>
        <dbReference type="ARBA" id="ARBA00022840"/>
    </source>
</evidence>
<evidence type="ECO:0000259" key="7">
    <source>
        <dbReference type="PROSITE" id="PS50045"/>
    </source>
</evidence>
<dbReference type="PANTHER" id="PTHR32071">
    <property type="entry name" value="TRANSCRIPTIONAL REGULATORY PROTEIN"/>
    <property type="match status" value="1"/>
</dbReference>
<dbReference type="InterPro" id="IPR027417">
    <property type="entry name" value="P-loop_NTPase"/>
</dbReference>
<dbReference type="InterPro" id="IPR003593">
    <property type="entry name" value="AAA+_ATPase"/>
</dbReference>
<keyword evidence="6" id="KW-0175">Coiled coil</keyword>
<keyword evidence="3" id="KW-0805">Transcription regulation</keyword>
<evidence type="ECO:0000256" key="3">
    <source>
        <dbReference type="ARBA" id="ARBA00023015"/>
    </source>
</evidence>
<evidence type="ECO:0000313" key="10">
    <source>
        <dbReference type="Proteomes" id="UP000199337"/>
    </source>
</evidence>
<dbReference type="InterPro" id="IPR058031">
    <property type="entry name" value="AAA_lid_NorR"/>
</dbReference>
<dbReference type="PROSITE" id="PS00688">
    <property type="entry name" value="SIGMA54_INTERACT_3"/>
    <property type="match status" value="1"/>
</dbReference>
<dbReference type="GO" id="GO:0043565">
    <property type="term" value="F:sequence-specific DNA binding"/>
    <property type="evidence" value="ECO:0007669"/>
    <property type="project" value="InterPro"/>
</dbReference>
<evidence type="ECO:0000256" key="6">
    <source>
        <dbReference type="SAM" id="Coils"/>
    </source>
</evidence>
<sequence length="522" mass="58523">MTLCIKCLNGCVLRLYTIVSSVPILNQSKVESVIFIIHDMTEVEKMSEELNSTKQLQSTLQTVLDLAYDGIVVLDPNGVIMLANQAFSDLIGKSLMELLYKPIASVVEDQVICRLARELNKTEACYVADHPAIVSVVPMKYGDKVQGSVMKITVSQLDQLREVILQLDDLKNQLDYYKNQLHQYNGTRYDFDSIITQDENLLKLKAECRQAAHGISNILILGESGTGKELFAHAIHNASPRSREPFVKVNCAAIPSDLAESELFGYEPGAFTGAGRQGKPGKFELANGGTIFLDEIGDMPLILQGKLLRTIQDREVERVGGTRTRTVDVRIIAATNNNLIDLVQQGSFRKDLYYRLNVVTFTIPPLRLRRDDIALLVDHFIQKFNNFMGRNISGLTTTAAELLKKYAWPGNVRELENVIERVMNLISKEKQRLDKNDFSMLLAPESSVEFNVEPNVKSNILSNETINKNNRSKDYRTAMVETEKQVIIEALELASGNKALAARKLGLSRSTLYEKLRKYGFG</sequence>
<keyword evidence="5" id="KW-0804">Transcription</keyword>
<name>A0A1I2XVX7_9FIRM</name>
<proteinExistence type="predicted"/>
<feature type="domain" description="Sigma-54 factor interaction" evidence="7">
    <location>
        <begin position="194"/>
        <end position="424"/>
    </location>
</feature>
<dbReference type="FunFam" id="3.40.50.300:FF:000006">
    <property type="entry name" value="DNA-binding transcriptional regulator NtrC"/>
    <property type="match status" value="1"/>
</dbReference>
<feature type="coiled-coil region" evidence="6">
    <location>
        <begin position="160"/>
        <end position="187"/>
    </location>
</feature>
<evidence type="ECO:0000259" key="8">
    <source>
        <dbReference type="PROSITE" id="PS50112"/>
    </source>
</evidence>
<dbReference type="SUPFAM" id="SSF55785">
    <property type="entry name" value="PYP-like sensor domain (PAS domain)"/>
    <property type="match status" value="1"/>
</dbReference>
<dbReference type="SUPFAM" id="SSF46689">
    <property type="entry name" value="Homeodomain-like"/>
    <property type="match status" value="1"/>
</dbReference>
<dbReference type="InterPro" id="IPR009057">
    <property type="entry name" value="Homeodomain-like_sf"/>
</dbReference>
<evidence type="ECO:0000313" key="9">
    <source>
        <dbReference type="EMBL" id="SFH17227.1"/>
    </source>
</evidence>
<keyword evidence="1" id="KW-0547">Nucleotide-binding</keyword>
<dbReference type="SMART" id="SM00382">
    <property type="entry name" value="AAA"/>
    <property type="match status" value="1"/>
</dbReference>
<dbReference type="Gene3D" id="3.30.450.20">
    <property type="entry name" value="PAS domain"/>
    <property type="match status" value="1"/>
</dbReference>
<dbReference type="PROSITE" id="PS50045">
    <property type="entry name" value="SIGMA54_INTERACT_4"/>
    <property type="match status" value="1"/>
</dbReference>
<dbReference type="PANTHER" id="PTHR32071:SF57">
    <property type="entry name" value="C4-DICARBOXYLATE TRANSPORT TRANSCRIPTIONAL REGULATORY PROTEIN DCTD"/>
    <property type="match status" value="1"/>
</dbReference>
<dbReference type="GO" id="GO:0005524">
    <property type="term" value="F:ATP binding"/>
    <property type="evidence" value="ECO:0007669"/>
    <property type="project" value="UniProtKB-KW"/>
</dbReference>
<dbReference type="STRING" id="341036.SAMN05660649_04130"/>
<dbReference type="GO" id="GO:0006355">
    <property type="term" value="P:regulation of DNA-templated transcription"/>
    <property type="evidence" value="ECO:0007669"/>
    <property type="project" value="InterPro"/>
</dbReference>
<dbReference type="Pfam" id="PF00158">
    <property type="entry name" value="Sigma54_activat"/>
    <property type="match status" value="1"/>
</dbReference>
<dbReference type="Proteomes" id="UP000199337">
    <property type="component" value="Unassembled WGS sequence"/>
</dbReference>
<dbReference type="InterPro" id="IPR002078">
    <property type="entry name" value="Sigma_54_int"/>
</dbReference>
<dbReference type="PRINTS" id="PR01590">
    <property type="entry name" value="HTHFIS"/>
</dbReference>
<evidence type="ECO:0000256" key="1">
    <source>
        <dbReference type="ARBA" id="ARBA00022741"/>
    </source>
</evidence>
<reference evidence="10" key="1">
    <citation type="submission" date="2016-10" db="EMBL/GenBank/DDBJ databases">
        <authorList>
            <person name="Varghese N."/>
            <person name="Submissions S."/>
        </authorList>
    </citation>
    <scope>NUCLEOTIDE SEQUENCE [LARGE SCALE GENOMIC DNA]</scope>
    <source>
        <strain evidence="10">DSM 17038</strain>
    </source>
</reference>
<dbReference type="PROSITE" id="PS00676">
    <property type="entry name" value="SIGMA54_INTERACT_2"/>
    <property type="match status" value="1"/>
</dbReference>
<dbReference type="PROSITE" id="PS50112">
    <property type="entry name" value="PAS"/>
    <property type="match status" value="1"/>
</dbReference>
<dbReference type="InterPro" id="IPR025944">
    <property type="entry name" value="Sigma_54_int_dom_CS"/>
</dbReference>
<dbReference type="InterPro" id="IPR000014">
    <property type="entry name" value="PAS"/>
</dbReference>
<dbReference type="InterPro" id="IPR025943">
    <property type="entry name" value="Sigma_54_int_dom_ATP-bd_2"/>
</dbReference>
<dbReference type="AlphaFoldDB" id="A0A1I2XVX7"/>
<dbReference type="SMART" id="SM00091">
    <property type="entry name" value="PAS"/>
    <property type="match status" value="1"/>
</dbReference>
<dbReference type="Pfam" id="PF25601">
    <property type="entry name" value="AAA_lid_14"/>
    <property type="match status" value="1"/>
</dbReference>
<keyword evidence="2" id="KW-0067">ATP-binding</keyword>
<dbReference type="InterPro" id="IPR035965">
    <property type="entry name" value="PAS-like_dom_sf"/>
</dbReference>
<dbReference type="PROSITE" id="PS00675">
    <property type="entry name" value="SIGMA54_INTERACT_1"/>
    <property type="match status" value="1"/>
</dbReference>
<dbReference type="EMBL" id="FOOX01000019">
    <property type="protein sequence ID" value="SFH17227.1"/>
    <property type="molecule type" value="Genomic_DNA"/>
</dbReference>
<dbReference type="Pfam" id="PF13188">
    <property type="entry name" value="PAS_8"/>
    <property type="match status" value="1"/>
</dbReference>
<protein>
    <submittedName>
        <fullName evidence="9">Transcriptional regulator containing PAS, AAA-type ATPase, and DNA-binding Fis domains</fullName>
    </submittedName>
</protein>
<dbReference type="Gene3D" id="1.10.8.60">
    <property type="match status" value="1"/>
</dbReference>